<name>A0A1I2LJC1_9CLOT</name>
<dbReference type="OrthoDB" id="1904101at2"/>
<evidence type="ECO:0000313" key="3">
    <source>
        <dbReference type="Proteomes" id="UP000182135"/>
    </source>
</evidence>
<dbReference type="CDD" id="cd04301">
    <property type="entry name" value="NAT_SF"/>
    <property type="match status" value="1"/>
</dbReference>
<keyword evidence="3" id="KW-1185">Reference proteome</keyword>
<dbReference type="InterPro" id="IPR000182">
    <property type="entry name" value="GNAT_dom"/>
</dbReference>
<evidence type="ECO:0000259" key="1">
    <source>
        <dbReference type="PROSITE" id="PS51186"/>
    </source>
</evidence>
<keyword evidence="2" id="KW-0687">Ribonucleoprotein</keyword>
<gene>
    <name evidence="2" type="ORF">SAMN04487885_11081</name>
</gene>
<dbReference type="STRING" id="1529.SAMN04487885_11081"/>
<dbReference type="SUPFAM" id="SSF55729">
    <property type="entry name" value="Acyl-CoA N-acyltransferases (Nat)"/>
    <property type="match status" value="1"/>
</dbReference>
<keyword evidence="2" id="KW-0689">Ribosomal protein</keyword>
<dbReference type="Gene3D" id="3.40.630.30">
    <property type="match status" value="1"/>
</dbReference>
<dbReference type="eggNOG" id="COG0456">
    <property type="taxonomic scope" value="Bacteria"/>
</dbReference>
<dbReference type="PROSITE" id="PS51186">
    <property type="entry name" value="GNAT"/>
    <property type="match status" value="1"/>
</dbReference>
<accession>A0A1I2LJC1</accession>
<dbReference type="Pfam" id="PF00583">
    <property type="entry name" value="Acetyltransf_1"/>
    <property type="match status" value="1"/>
</dbReference>
<feature type="domain" description="N-acetyltransferase" evidence="1">
    <location>
        <begin position="4"/>
        <end position="197"/>
    </location>
</feature>
<dbReference type="GO" id="GO:0005840">
    <property type="term" value="C:ribosome"/>
    <property type="evidence" value="ECO:0007669"/>
    <property type="project" value="UniProtKB-KW"/>
</dbReference>
<reference evidence="2 3" key="1">
    <citation type="submission" date="2016-10" db="EMBL/GenBank/DDBJ databases">
        <authorList>
            <person name="de Groot N.N."/>
        </authorList>
    </citation>
    <scope>NUCLEOTIDE SEQUENCE [LARGE SCALE GENOMIC DNA]</scope>
    <source>
        <strain evidence="2 3">NLAE-zl-G419</strain>
    </source>
</reference>
<sequence>MCALRIRKAKKSDVRKVAELVYTTEDDPSLLWGGDSKEDCLDNLCSLIKSRGSRYSLEYISVAEYNGEVEGMIILIPYERFRKLSSNTDKIVLKKTKGILKKLKFFIDQFRYFRIEECEKGEFYIANIATSYNVRGLGIGKRLMYHAEAEAKNQNKSVCSLIAKDEFVEKFYKKINYDTIVDKSILGHRIIKMVKTI</sequence>
<dbReference type="RefSeq" id="WP_051196241.1">
    <property type="nucleotide sequence ID" value="NZ_BAAACD010000033.1"/>
</dbReference>
<organism evidence="2 3">
    <name type="scientific">Clostridium cadaveris</name>
    <dbReference type="NCBI Taxonomy" id="1529"/>
    <lineage>
        <taxon>Bacteria</taxon>
        <taxon>Bacillati</taxon>
        <taxon>Bacillota</taxon>
        <taxon>Clostridia</taxon>
        <taxon>Eubacteriales</taxon>
        <taxon>Clostridiaceae</taxon>
        <taxon>Clostridium</taxon>
    </lineage>
</organism>
<dbReference type="Proteomes" id="UP000182135">
    <property type="component" value="Unassembled WGS sequence"/>
</dbReference>
<proteinExistence type="predicted"/>
<dbReference type="InterPro" id="IPR016181">
    <property type="entry name" value="Acyl_CoA_acyltransferase"/>
</dbReference>
<dbReference type="GO" id="GO:0016747">
    <property type="term" value="F:acyltransferase activity, transferring groups other than amino-acyl groups"/>
    <property type="evidence" value="ECO:0007669"/>
    <property type="project" value="InterPro"/>
</dbReference>
<dbReference type="EMBL" id="FOOE01000010">
    <property type="protein sequence ID" value="SFF78539.1"/>
    <property type="molecule type" value="Genomic_DNA"/>
</dbReference>
<evidence type="ECO:0000313" key="2">
    <source>
        <dbReference type="EMBL" id="SFF78539.1"/>
    </source>
</evidence>
<protein>
    <submittedName>
        <fullName evidence="2">Ribosomal protein S18 acetylase RimI</fullName>
    </submittedName>
</protein>
<dbReference type="AlphaFoldDB" id="A0A1I2LJC1"/>